<reference evidence="2 3" key="2">
    <citation type="submission" date="2017-10" db="EMBL/GenBank/DDBJ databases">
        <authorList>
            <person name="Banno H."/>
            <person name="Chua N.-H."/>
        </authorList>
    </citation>
    <scope>NUCLEOTIDE SEQUENCE [LARGE SCALE GENOMIC DNA]</scope>
    <source>
        <strain evidence="2 3">JK623</strain>
    </source>
</reference>
<feature type="transmembrane region" description="Helical" evidence="1">
    <location>
        <begin position="151"/>
        <end position="171"/>
    </location>
</feature>
<feature type="transmembrane region" description="Helical" evidence="1">
    <location>
        <begin position="202"/>
        <end position="224"/>
    </location>
</feature>
<keyword evidence="1" id="KW-1133">Transmembrane helix</keyword>
<evidence type="ECO:0000313" key="2">
    <source>
        <dbReference type="EMBL" id="PHU38378.1"/>
    </source>
</evidence>
<gene>
    <name evidence="2" type="ORF">CSX02_03215</name>
</gene>
<dbReference type="RefSeq" id="WP_099385613.1">
    <property type="nucleotide sequence ID" value="NZ_JANSWH010000052.1"/>
</dbReference>
<accession>A0A2G3E531</accession>
<dbReference type="AlphaFoldDB" id="A0A2G3E531"/>
<dbReference type="EMBL" id="PDYG01000010">
    <property type="protein sequence ID" value="PHU38378.1"/>
    <property type="molecule type" value="Genomic_DNA"/>
</dbReference>
<feature type="transmembrane region" description="Helical" evidence="1">
    <location>
        <begin position="42"/>
        <end position="63"/>
    </location>
</feature>
<keyword evidence="3" id="KW-1185">Reference proteome</keyword>
<sequence>MTRNKYWLIAAAILFLTWKMASGYESGLFSNLYRGLDFNSLIIYYAEQIALYFCYSLIIFDCFKEYLEQYAIFLVIRSKKRVHLLYHCCGVLLLHLLLVEAMKIVFFVGINWMKYHRFAFDFVLPMAEYMLGMSVFLMFQMLMEMMMASAVALLISAGLFIVNLAMADMFFSNGQLEMAKWMPTTGMFLERKIHFQNPGFSHMQYCLLMLLLLVVMWVIAYFYLRKKDFC</sequence>
<dbReference type="Proteomes" id="UP000224563">
    <property type="component" value="Unassembled WGS sequence"/>
</dbReference>
<feature type="transmembrane region" description="Helical" evidence="1">
    <location>
        <begin position="122"/>
        <end position="139"/>
    </location>
</feature>
<feature type="transmembrane region" description="Helical" evidence="1">
    <location>
        <begin position="84"/>
        <end position="110"/>
    </location>
</feature>
<keyword evidence="1" id="KW-0472">Membrane</keyword>
<protein>
    <submittedName>
        <fullName evidence="2">Uncharacterized protein</fullName>
    </submittedName>
</protein>
<keyword evidence="1" id="KW-0812">Transmembrane</keyword>
<evidence type="ECO:0000313" key="3">
    <source>
        <dbReference type="Proteomes" id="UP000224563"/>
    </source>
</evidence>
<organism evidence="2 3">
    <name type="scientific">Agathobacter ruminis</name>
    <dbReference type="NCBI Taxonomy" id="1712665"/>
    <lineage>
        <taxon>Bacteria</taxon>
        <taxon>Bacillati</taxon>
        <taxon>Bacillota</taxon>
        <taxon>Clostridia</taxon>
        <taxon>Lachnospirales</taxon>
        <taxon>Lachnospiraceae</taxon>
        <taxon>Agathobacter</taxon>
    </lineage>
</organism>
<proteinExistence type="predicted"/>
<evidence type="ECO:0000256" key="1">
    <source>
        <dbReference type="SAM" id="Phobius"/>
    </source>
</evidence>
<name>A0A2G3E531_9FIRM</name>
<comment type="caution">
    <text evidence="2">The sequence shown here is derived from an EMBL/GenBank/DDBJ whole genome shotgun (WGS) entry which is preliminary data.</text>
</comment>
<reference evidence="2 3" key="1">
    <citation type="submission" date="2017-10" db="EMBL/GenBank/DDBJ databases">
        <title>Resolving the taxonomy of Roseburia spp., Eubacterium rectale and Agathobacter spp. through phylogenomic analysis.</title>
        <authorList>
            <person name="Sheridan P.O."/>
            <person name="Walker A.W."/>
            <person name="Duncan S.H."/>
            <person name="Scott K.P."/>
            <person name="Toole P.W.O."/>
            <person name="Luis P."/>
            <person name="Flint H.J."/>
        </authorList>
    </citation>
    <scope>NUCLEOTIDE SEQUENCE [LARGE SCALE GENOMIC DNA]</scope>
    <source>
        <strain evidence="2 3">JK623</strain>
    </source>
</reference>